<name>A0A1Z4KIV1_ANAVA</name>
<dbReference type="GO" id="GO:0008236">
    <property type="term" value="F:serine-type peptidase activity"/>
    <property type="evidence" value="ECO:0007669"/>
    <property type="project" value="UniProtKB-KW"/>
</dbReference>
<feature type="region of interest" description="Disordered" evidence="7">
    <location>
        <begin position="42"/>
        <end position="64"/>
    </location>
</feature>
<keyword evidence="4" id="KW-0378">Hydrolase</keyword>
<sequence>MNIKRRQFLKTCGLATVATQIPILTAQGEQWSSLHSRSVSKTDATRSSLLRRSKSDVQLSPSSTIKPPRLQVGDTVGLIAPAGTFEPRYIEVVQQHLTNLGLKAKVGRHILDRYGYLAGKDADRAQDVNDMFADDSVQAILAMRGGWGCNRILPLLNYPLIRSHAKILMGYSDITSLLLAINARSRIFTFHGPVATSTWTPFMLEYLKRILFNAEAVTLQNTDSPEGKVQTITPGKTQGQLVGGNLSVLSAMVGSPYLPSWQNRILFLEDINEDVYRVDRMLTQLKNAGILYRISGFIFGQCTDCNQTNEKSQTLIEVLQDHITPLKIPAWYGAMIGHIQDKFILPIGANVEIDADAGTIKLLEAAVN</sequence>
<dbReference type="SUPFAM" id="SSF52317">
    <property type="entry name" value="Class I glutamine amidotransferase-like"/>
    <property type="match status" value="1"/>
</dbReference>
<reference evidence="10 11" key="1">
    <citation type="submission" date="2017-06" db="EMBL/GenBank/DDBJ databases">
        <title>Genome sequencing of cyanobaciteial culture collection at National Institute for Environmental Studies (NIES).</title>
        <authorList>
            <person name="Hirose Y."/>
            <person name="Shimura Y."/>
            <person name="Fujisawa T."/>
            <person name="Nakamura Y."/>
            <person name="Kawachi M."/>
        </authorList>
    </citation>
    <scope>NUCLEOTIDE SEQUENCE [LARGE SCALE GENOMIC DNA]</scope>
    <source>
        <strain evidence="10 11">NIES-23</strain>
    </source>
</reference>
<dbReference type="PROSITE" id="PS51318">
    <property type="entry name" value="TAT"/>
    <property type="match status" value="1"/>
</dbReference>
<evidence type="ECO:0000256" key="3">
    <source>
        <dbReference type="ARBA" id="ARBA00022670"/>
    </source>
</evidence>
<dbReference type="AlphaFoldDB" id="A0A1Z4KIV1"/>
<accession>A0A1Z4KIV1</accession>
<feature type="active site" description="Charge relay system" evidence="6">
    <location>
        <position position="338"/>
    </location>
</feature>
<evidence type="ECO:0008006" key="12">
    <source>
        <dbReference type="Google" id="ProtNLM"/>
    </source>
</evidence>
<dbReference type="Gene3D" id="3.40.50.10740">
    <property type="entry name" value="Class I glutamine amidotransferase-like"/>
    <property type="match status" value="1"/>
</dbReference>
<comment type="similarity">
    <text evidence="1">Belongs to the peptidase S66 family.</text>
</comment>
<proteinExistence type="inferred from homology"/>
<dbReference type="InterPro" id="IPR040921">
    <property type="entry name" value="Peptidase_S66C"/>
</dbReference>
<dbReference type="InterPro" id="IPR027478">
    <property type="entry name" value="LdcA_N"/>
</dbReference>
<dbReference type="GO" id="GO:0004180">
    <property type="term" value="F:carboxypeptidase activity"/>
    <property type="evidence" value="ECO:0007669"/>
    <property type="project" value="UniProtKB-KW"/>
</dbReference>
<dbReference type="InterPro" id="IPR027461">
    <property type="entry name" value="Carboxypeptidase_A_C_sf"/>
</dbReference>
<keyword evidence="3" id="KW-0645">Protease</keyword>
<dbReference type="InterPro" id="IPR040449">
    <property type="entry name" value="Peptidase_S66_N"/>
</dbReference>
<feature type="domain" description="LD-carboxypeptidase N-terminal" evidence="8">
    <location>
        <begin position="76"/>
        <end position="192"/>
    </location>
</feature>
<evidence type="ECO:0000256" key="7">
    <source>
        <dbReference type="SAM" id="MobiDB-lite"/>
    </source>
</evidence>
<evidence type="ECO:0000256" key="5">
    <source>
        <dbReference type="ARBA" id="ARBA00022825"/>
    </source>
</evidence>
<evidence type="ECO:0000256" key="2">
    <source>
        <dbReference type="ARBA" id="ARBA00022645"/>
    </source>
</evidence>
<dbReference type="SUPFAM" id="SSF141986">
    <property type="entry name" value="LD-carboxypeptidase A C-terminal domain-like"/>
    <property type="match status" value="1"/>
</dbReference>
<evidence type="ECO:0000313" key="11">
    <source>
        <dbReference type="Proteomes" id="UP000217507"/>
    </source>
</evidence>
<evidence type="ECO:0000256" key="1">
    <source>
        <dbReference type="ARBA" id="ARBA00010233"/>
    </source>
</evidence>
<dbReference type="InterPro" id="IPR029062">
    <property type="entry name" value="Class_I_gatase-like"/>
</dbReference>
<dbReference type="Pfam" id="PF02016">
    <property type="entry name" value="Peptidase_S66"/>
    <property type="match status" value="1"/>
</dbReference>
<dbReference type="PANTHER" id="PTHR30237:SF2">
    <property type="entry name" value="MUREIN TETRAPEPTIDE CARBOXYPEPTIDASE"/>
    <property type="match status" value="1"/>
</dbReference>
<dbReference type="Proteomes" id="UP000217507">
    <property type="component" value="Chromosome"/>
</dbReference>
<dbReference type="Gene3D" id="3.50.30.60">
    <property type="entry name" value="LD-carboxypeptidase A C-terminal domain-like"/>
    <property type="match status" value="1"/>
</dbReference>
<dbReference type="Pfam" id="PF17676">
    <property type="entry name" value="Peptidase_S66C"/>
    <property type="match status" value="1"/>
</dbReference>
<evidence type="ECO:0000259" key="8">
    <source>
        <dbReference type="Pfam" id="PF02016"/>
    </source>
</evidence>
<feature type="active site" description="Nucleophile" evidence="6">
    <location>
        <position position="172"/>
    </location>
</feature>
<evidence type="ECO:0000313" key="10">
    <source>
        <dbReference type="EMBL" id="BAY68902.1"/>
    </source>
</evidence>
<dbReference type="GO" id="GO:0006508">
    <property type="term" value="P:proteolysis"/>
    <property type="evidence" value="ECO:0007669"/>
    <property type="project" value="UniProtKB-KW"/>
</dbReference>
<keyword evidence="2" id="KW-0121">Carboxypeptidase</keyword>
<evidence type="ECO:0000259" key="9">
    <source>
        <dbReference type="Pfam" id="PF17676"/>
    </source>
</evidence>
<dbReference type="PIRSF" id="PIRSF028757">
    <property type="entry name" value="LD-carboxypeptidase"/>
    <property type="match status" value="1"/>
</dbReference>
<dbReference type="CDD" id="cd07025">
    <property type="entry name" value="Peptidase_S66"/>
    <property type="match status" value="1"/>
</dbReference>
<evidence type="ECO:0000256" key="4">
    <source>
        <dbReference type="ARBA" id="ARBA00022801"/>
    </source>
</evidence>
<dbReference type="PANTHER" id="PTHR30237">
    <property type="entry name" value="MURAMOYLTETRAPEPTIDE CARBOXYPEPTIDASE"/>
    <property type="match status" value="1"/>
</dbReference>
<dbReference type="InterPro" id="IPR006311">
    <property type="entry name" value="TAT_signal"/>
</dbReference>
<evidence type="ECO:0000256" key="6">
    <source>
        <dbReference type="PIRSR" id="PIRSR028757-1"/>
    </source>
</evidence>
<feature type="domain" description="LD-carboxypeptidase C-terminal" evidence="9">
    <location>
        <begin position="238"/>
        <end position="353"/>
    </location>
</feature>
<dbReference type="EMBL" id="AP018216">
    <property type="protein sequence ID" value="BAY68902.1"/>
    <property type="molecule type" value="Genomic_DNA"/>
</dbReference>
<protein>
    <recommendedName>
        <fullName evidence="12">LD-carboxypeptidase</fullName>
    </recommendedName>
</protein>
<gene>
    <name evidence="10" type="ORF">NIES23_16920</name>
</gene>
<organism evidence="10 11">
    <name type="scientific">Trichormus variabilis NIES-23</name>
    <dbReference type="NCBI Taxonomy" id="1973479"/>
    <lineage>
        <taxon>Bacteria</taxon>
        <taxon>Bacillati</taxon>
        <taxon>Cyanobacteriota</taxon>
        <taxon>Cyanophyceae</taxon>
        <taxon>Nostocales</taxon>
        <taxon>Nostocaceae</taxon>
        <taxon>Trichormus</taxon>
    </lineage>
</organism>
<dbReference type="InterPro" id="IPR003507">
    <property type="entry name" value="S66_fam"/>
</dbReference>
<keyword evidence="5" id="KW-0720">Serine protease</keyword>
<feature type="active site" description="Charge relay system" evidence="6">
    <location>
        <position position="269"/>
    </location>
</feature>